<dbReference type="GO" id="GO:0005886">
    <property type="term" value="C:plasma membrane"/>
    <property type="evidence" value="ECO:0007669"/>
    <property type="project" value="UniProtKB-SubCell"/>
</dbReference>
<evidence type="ECO:0000256" key="6">
    <source>
        <dbReference type="ARBA" id="ARBA00023136"/>
    </source>
</evidence>
<name>A0A852WIA4_9MICO</name>
<evidence type="ECO:0000313" key="10">
    <source>
        <dbReference type="Proteomes" id="UP000573599"/>
    </source>
</evidence>
<dbReference type="CDD" id="cd06261">
    <property type="entry name" value="TM_PBP2"/>
    <property type="match status" value="1"/>
</dbReference>
<dbReference type="Pfam" id="PF00528">
    <property type="entry name" value="BPD_transp_1"/>
    <property type="match status" value="1"/>
</dbReference>
<dbReference type="GO" id="GO:0055085">
    <property type="term" value="P:transmembrane transport"/>
    <property type="evidence" value="ECO:0007669"/>
    <property type="project" value="InterPro"/>
</dbReference>
<keyword evidence="6 7" id="KW-0472">Membrane</keyword>
<sequence>MSLNPAAGGEAANLGITREALAATAKPPRRDRGGLRGREGMAGWLFVSPMIVILGLFLVIPILMALWVSLTNWNGSVNPFHTGPGAEFVGGKNYTDLFAKDGLTRSNFMQSISNTFWYVLFVVPLQTVLALGLALLVNNRLLKAKGFFRTAFYFPSVTSSIAISTVFLFLFSSTGAVNALLKALGLGQPNWFIDDRGLIRLLFNAVGVDNPGWAQHDILGRSLWDWLSGPSVALTVIIILVVWTTSGTFMLMFIAALQDLPVEVDEAAALDGATGWKKLRHVTIPMIRPALFLVLTLGLIGTWQVFDQIYVMGAGAPNGTTLTPAFLSYQQSFKNFKYGSGAAMAFVVFVIILALTRAQRWALTDKDERRPLFGRRKQVAR</sequence>
<accession>A0A852WIA4</accession>
<keyword evidence="5 7" id="KW-1133">Transmembrane helix</keyword>
<dbReference type="PANTHER" id="PTHR30193:SF37">
    <property type="entry name" value="INNER MEMBRANE ABC TRANSPORTER PERMEASE PROTEIN YCJO"/>
    <property type="match status" value="1"/>
</dbReference>
<feature type="transmembrane region" description="Helical" evidence="7">
    <location>
        <begin position="286"/>
        <end position="306"/>
    </location>
</feature>
<dbReference type="EMBL" id="JACCAB010000001">
    <property type="protein sequence ID" value="NYG08698.1"/>
    <property type="molecule type" value="Genomic_DNA"/>
</dbReference>
<comment type="subcellular location">
    <subcellularLocation>
        <location evidence="1 7">Cell membrane</location>
        <topology evidence="1 7">Multi-pass membrane protein</topology>
    </subcellularLocation>
</comment>
<dbReference type="InterPro" id="IPR000515">
    <property type="entry name" value="MetI-like"/>
</dbReference>
<feature type="transmembrane region" description="Helical" evidence="7">
    <location>
        <begin position="116"/>
        <end position="138"/>
    </location>
</feature>
<gene>
    <name evidence="9" type="ORF">BJ986_003185</name>
</gene>
<keyword evidence="3" id="KW-1003">Cell membrane</keyword>
<organism evidence="9 10">
    <name type="scientific">Pedococcus badiiscoriae</name>
    <dbReference type="NCBI Taxonomy" id="642776"/>
    <lineage>
        <taxon>Bacteria</taxon>
        <taxon>Bacillati</taxon>
        <taxon>Actinomycetota</taxon>
        <taxon>Actinomycetes</taxon>
        <taxon>Micrococcales</taxon>
        <taxon>Intrasporangiaceae</taxon>
        <taxon>Pedococcus</taxon>
    </lineage>
</organism>
<comment type="caution">
    <text evidence="9">The sequence shown here is derived from an EMBL/GenBank/DDBJ whole genome shotgun (WGS) entry which is preliminary data.</text>
</comment>
<keyword evidence="10" id="KW-1185">Reference proteome</keyword>
<feature type="transmembrane region" description="Helical" evidence="7">
    <location>
        <begin position="232"/>
        <end position="257"/>
    </location>
</feature>
<dbReference type="SUPFAM" id="SSF161098">
    <property type="entry name" value="MetI-like"/>
    <property type="match status" value="1"/>
</dbReference>
<dbReference type="InterPro" id="IPR051393">
    <property type="entry name" value="ABC_transporter_permease"/>
</dbReference>
<feature type="transmembrane region" description="Helical" evidence="7">
    <location>
        <begin position="42"/>
        <end position="68"/>
    </location>
</feature>
<keyword evidence="9" id="KW-0762">Sugar transport</keyword>
<dbReference type="RefSeq" id="WP_238338115.1">
    <property type="nucleotide sequence ID" value="NZ_JACCAB010000001.1"/>
</dbReference>
<feature type="transmembrane region" description="Helical" evidence="7">
    <location>
        <begin position="150"/>
        <end position="171"/>
    </location>
</feature>
<evidence type="ECO:0000256" key="2">
    <source>
        <dbReference type="ARBA" id="ARBA00022448"/>
    </source>
</evidence>
<dbReference type="Proteomes" id="UP000573599">
    <property type="component" value="Unassembled WGS sequence"/>
</dbReference>
<dbReference type="PANTHER" id="PTHR30193">
    <property type="entry name" value="ABC TRANSPORTER PERMEASE PROTEIN"/>
    <property type="match status" value="1"/>
</dbReference>
<feature type="domain" description="ABC transmembrane type-1" evidence="8">
    <location>
        <begin position="112"/>
        <end position="359"/>
    </location>
</feature>
<comment type="similarity">
    <text evidence="7">Belongs to the binding-protein-dependent transport system permease family.</text>
</comment>
<evidence type="ECO:0000259" key="8">
    <source>
        <dbReference type="PROSITE" id="PS50928"/>
    </source>
</evidence>
<evidence type="ECO:0000313" key="9">
    <source>
        <dbReference type="EMBL" id="NYG08698.1"/>
    </source>
</evidence>
<evidence type="ECO:0000256" key="5">
    <source>
        <dbReference type="ARBA" id="ARBA00022989"/>
    </source>
</evidence>
<evidence type="ECO:0000256" key="1">
    <source>
        <dbReference type="ARBA" id="ARBA00004651"/>
    </source>
</evidence>
<reference evidence="9 10" key="1">
    <citation type="submission" date="2020-07" db="EMBL/GenBank/DDBJ databases">
        <title>Sequencing the genomes of 1000 actinobacteria strains.</title>
        <authorList>
            <person name="Klenk H.-P."/>
        </authorList>
    </citation>
    <scope>NUCLEOTIDE SEQUENCE [LARGE SCALE GENOMIC DNA]</scope>
    <source>
        <strain evidence="9 10">DSM 23987</strain>
    </source>
</reference>
<proteinExistence type="inferred from homology"/>
<keyword evidence="4 7" id="KW-0812">Transmembrane</keyword>
<feature type="transmembrane region" description="Helical" evidence="7">
    <location>
        <begin position="338"/>
        <end position="356"/>
    </location>
</feature>
<evidence type="ECO:0000256" key="4">
    <source>
        <dbReference type="ARBA" id="ARBA00022692"/>
    </source>
</evidence>
<dbReference type="PROSITE" id="PS50928">
    <property type="entry name" value="ABC_TM1"/>
    <property type="match status" value="1"/>
</dbReference>
<dbReference type="AlphaFoldDB" id="A0A852WIA4"/>
<keyword evidence="2 7" id="KW-0813">Transport</keyword>
<dbReference type="Gene3D" id="1.10.3720.10">
    <property type="entry name" value="MetI-like"/>
    <property type="match status" value="1"/>
</dbReference>
<dbReference type="InterPro" id="IPR035906">
    <property type="entry name" value="MetI-like_sf"/>
</dbReference>
<evidence type="ECO:0000256" key="7">
    <source>
        <dbReference type="RuleBase" id="RU363032"/>
    </source>
</evidence>
<evidence type="ECO:0000256" key="3">
    <source>
        <dbReference type="ARBA" id="ARBA00022475"/>
    </source>
</evidence>
<protein>
    <submittedName>
        <fullName evidence="9">Multiple sugar transport system permease protein</fullName>
    </submittedName>
</protein>